<evidence type="ECO:0000313" key="5">
    <source>
        <dbReference type="Proteomes" id="UP000270094"/>
    </source>
</evidence>
<dbReference type="Proteomes" id="UP000270094">
    <property type="component" value="Unassembled WGS sequence"/>
</dbReference>
<dbReference type="GO" id="GO:0005783">
    <property type="term" value="C:endoplasmic reticulum"/>
    <property type="evidence" value="ECO:0007669"/>
    <property type="project" value="TreeGrafter"/>
</dbReference>
<organism evidence="4 5">
    <name type="scientific">Strongylus vulgaris</name>
    <name type="common">Blood worm</name>
    <dbReference type="NCBI Taxonomy" id="40348"/>
    <lineage>
        <taxon>Eukaryota</taxon>
        <taxon>Metazoa</taxon>
        <taxon>Ecdysozoa</taxon>
        <taxon>Nematoda</taxon>
        <taxon>Chromadorea</taxon>
        <taxon>Rhabditida</taxon>
        <taxon>Rhabditina</taxon>
        <taxon>Rhabditomorpha</taxon>
        <taxon>Strongyloidea</taxon>
        <taxon>Strongylidae</taxon>
        <taxon>Strongylus</taxon>
    </lineage>
</organism>
<evidence type="ECO:0000256" key="1">
    <source>
        <dbReference type="ARBA" id="ARBA00022598"/>
    </source>
</evidence>
<keyword evidence="5" id="KW-1185">Reference proteome</keyword>
<dbReference type="GO" id="GO:0005524">
    <property type="term" value="F:ATP binding"/>
    <property type="evidence" value="ECO:0007669"/>
    <property type="project" value="UniProtKB-KW"/>
</dbReference>
<evidence type="ECO:0000256" key="2">
    <source>
        <dbReference type="ARBA" id="ARBA00022741"/>
    </source>
</evidence>
<evidence type="ECO:0000313" key="4">
    <source>
        <dbReference type="EMBL" id="VDM85538.1"/>
    </source>
</evidence>
<proteinExistence type="predicted"/>
<keyword evidence="2" id="KW-0547">Nucleotide-binding</keyword>
<keyword evidence="3" id="KW-0067">ATP-binding</keyword>
<dbReference type="PANTHER" id="PTHR43272:SF33">
    <property type="entry name" value="AMP-BINDING DOMAIN-CONTAINING PROTEIN-RELATED"/>
    <property type="match status" value="1"/>
</dbReference>
<gene>
    <name evidence="4" type="ORF">SVUK_LOCUS20536</name>
</gene>
<dbReference type="AlphaFoldDB" id="A0A3P7M2M3"/>
<reference evidence="4 5" key="1">
    <citation type="submission" date="2018-11" db="EMBL/GenBank/DDBJ databases">
        <authorList>
            <consortium name="Pathogen Informatics"/>
        </authorList>
    </citation>
    <scope>NUCLEOTIDE SEQUENCE [LARGE SCALE GENOMIC DNA]</scope>
</reference>
<dbReference type="GO" id="GO:0004467">
    <property type="term" value="F:long-chain fatty acid-CoA ligase activity"/>
    <property type="evidence" value="ECO:0007669"/>
    <property type="project" value="TreeGrafter"/>
</dbReference>
<dbReference type="PANTHER" id="PTHR43272">
    <property type="entry name" value="LONG-CHAIN-FATTY-ACID--COA LIGASE"/>
    <property type="match status" value="1"/>
</dbReference>
<evidence type="ECO:0000256" key="3">
    <source>
        <dbReference type="ARBA" id="ARBA00022840"/>
    </source>
</evidence>
<name>A0A3P7M2M3_STRVU</name>
<dbReference type="GO" id="GO:0016020">
    <property type="term" value="C:membrane"/>
    <property type="evidence" value="ECO:0007669"/>
    <property type="project" value="TreeGrafter"/>
</dbReference>
<dbReference type="OrthoDB" id="1700726at2759"/>
<accession>A0A3P7M2M3</accession>
<dbReference type="EMBL" id="UYYB01141713">
    <property type="protein sequence ID" value="VDM85538.1"/>
    <property type="molecule type" value="Genomic_DNA"/>
</dbReference>
<protein>
    <submittedName>
        <fullName evidence="4">Uncharacterized protein</fullName>
    </submittedName>
</protein>
<sequence>MATILDPRLLDEDSRLTEDMATLHPTAIMAVPRILNRIYGAIQAKVQGNFFKRMIYNIAHAKKLELLKEGIYTKDTIWDKLVFSAVQVKTTFLKTILKNLKN</sequence>
<keyword evidence="1" id="KW-0436">Ligase</keyword>